<dbReference type="EMBL" id="HBGF01048947">
    <property type="protein sequence ID" value="CAD9150791.1"/>
    <property type="molecule type" value="Transcribed_RNA"/>
</dbReference>
<organism evidence="1">
    <name type="scientific">Neobodo designis</name>
    <name type="common">Flagellated protozoan</name>
    <name type="synonym">Bodo designis</name>
    <dbReference type="NCBI Taxonomy" id="312471"/>
    <lineage>
        <taxon>Eukaryota</taxon>
        <taxon>Discoba</taxon>
        <taxon>Euglenozoa</taxon>
        <taxon>Kinetoplastea</taxon>
        <taxon>Metakinetoplastina</taxon>
        <taxon>Neobodonida</taxon>
        <taxon>Neobodo</taxon>
    </lineage>
</organism>
<reference evidence="1" key="1">
    <citation type="submission" date="2021-01" db="EMBL/GenBank/DDBJ databases">
        <authorList>
            <person name="Corre E."/>
            <person name="Pelletier E."/>
            <person name="Niang G."/>
            <person name="Scheremetjew M."/>
            <person name="Finn R."/>
            <person name="Kale V."/>
            <person name="Holt S."/>
            <person name="Cochrane G."/>
            <person name="Meng A."/>
            <person name="Brown T."/>
            <person name="Cohen L."/>
        </authorList>
    </citation>
    <scope>NUCLEOTIDE SEQUENCE</scope>
    <source>
        <strain evidence="1">CCAP 1951/1</strain>
    </source>
</reference>
<dbReference type="AlphaFoldDB" id="A0A7S1W6B7"/>
<sequence length="223" mass="23392">MAELLTAITSALKASQPGLPEQQVIMGAAMRVFGGDWTPFDQCREQLKEHIVKECDGEATPEAMKALADKWADSALAALSEDANLAMLFASEVKDDLPPEQPGVLGLLQAALKKHLPITLNVIANHGADSATQPFSAALKAAETELVGELFEGVTAICTNGQAGLSAILRGLSGQGSQIVMAKYPQHAQAAMFGIPMAINMMNQMHAQYRTDKGLAPAGAPAA</sequence>
<gene>
    <name evidence="1" type="ORF">NDES1114_LOCUS32708</name>
</gene>
<evidence type="ECO:0000313" key="1">
    <source>
        <dbReference type="EMBL" id="CAD9150791.1"/>
    </source>
</evidence>
<protein>
    <submittedName>
        <fullName evidence="1">Uncharacterized protein</fullName>
    </submittedName>
</protein>
<proteinExistence type="predicted"/>
<accession>A0A7S1W6B7</accession>
<name>A0A7S1W6B7_NEODS</name>